<evidence type="ECO:0000256" key="3">
    <source>
        <dbReference type="ARBA" id="ARBA00022989"/>
    </source>
</evidence>
<evidence type="ECO:0000256" key="5">
    <source>
        <dbReference type="SAM" id="Coils"/>
    </source>
</evidence>
<feature type="coiled-coil region" evidence="5">
    <location>
        <begin position="804"/>
        <end position="838"/>
    </location>
</feature>
<dbReference type="PRINTS" id="PR00385">
    <property type="entry name" value="P450"/>
</dbReference>
<accession>A0A835K8R6</accession>
<comment type="subcellular location">
    <subcellularLocation>
        <location evidence="1">Membrane</location>
        <topology evidence="1">Single-pass membrane protein</topology>
    </subcellularLocation>
</comment>
<dbReference type="GO" id="GO:0016020">
    <property type="term" value="C:membrane"/>
    <property type="evidence" value="ECO:0007669"/>
    <property type="project" value="UniProtKB-SubCell"/>
</dbReference>
<dbReference type="PANTHER" id="PTHR31448:SF39">
    <property type="entry name" value="MYOSIN-BINDING PROTEIN 4-RELATED"/>
    <property type="match status" value="1"/>
</dbReference>
<keyword evidence="2 7" id="KW-0812">Transmembrane</keyword>
<evidence type="ECO:0000256" key="2">
    <source>
        <dbReference type="ARBA" id="ARBA00022692"/>
    </source>
</evidence>
<dbReference type="EMBL" id="JADGMS010000005">
    <property type="protein sequence ID" value="KAF9682975.1"/>
    <property type="molecule type" value="Genomic_DNA"/>
</dbReference>
<feature type="region of interest" description="Disordered" evidence="6">
    <location>
        <begin position="428"/>
        <end position="457"/>
    </location>
</feature>
<evidence type="ECO:0000256" key="4">
    <source>
        <dbReference type="ARBA" id="ARBA00023136"/>
    </source>
</evidence>
<dbReference type="OrthoDB" id="1047602at2759"/>
<dbReference type="GO" id="GO:0005506">
    <property type="term" value="F:iron ion binding"/>
    <property type="evidence" value="ECO:0007669"/>
    <property type="project" value="InterPro"/>
</dbReference>
<feature type="compositionally biased region" description="Polar residues" evidence="6">
    <location>
        <begin position="441"/>
        <end position="451"/>
    </location>
</feature>
<dbReference type="GO" id="GO:0004497">
    <property type="term" value="F:monooxygenase activity"/>
    <property type="evidence" value="ECO:0007669"/>
    <property type="project" value="InterPro"/>
</dbReference>
<dbReference type="Gene3D" id="1.10.630.10">
    <property type="entry name" value="Cytochrome P450"/>
    <property type="match status" value="1"/>
</dbReference>
<dbReference type="InterPro" id="IPR007656">
    <property type="entry name" value="GTD-bd"/>
</dbReference>
<evidence type="ECO:0000256" key="6">
    <source>
        <dbReference type="SAM" id="MobiDB-lite"/>
    </source>
</evidence>
<keyword evidence="3 7" id="KW-1133">Transmembrane helix</keyword>
<evidence type="ECO:0000313" key="10">
    <source>
        <dbReference type="Proteomes" id="UP000657918"/>
    </source>
</evidence>
<dbReference type="GO" id="GO:0020037">
    <property type="term" value="F:heme binding"/>
    <property type="evidence" value="ECO:0007669"/>
    <property type="project" value="InterPro"/>
</dbReference>
<evidence type="ECO:0000256" key="1">
    <source>
        <dbReference type="ARBA" id="ARBA00004167"/>
    </source>
</evidence>
<comment type="caution">
    <text evidence="9">The sequence shown here is derived from an EMBL/GenBank/DDBJ whole genome shotgun (WGS) entry which is preliminary data.</text>
</comment>
<organism evidence="9 10">
    <name type="scientific">Salix dunnii</name>
    <dbReference type="NCBI Taxonomy" id="1413687"/>
    <lineage>
        <taxon>Eukaryota</taxon>
        <taxon>Viridiplantae</taxon>
        <taxon>Streptophyta</taxon>
        <taxon>Embryophyta</taxon>
        <taxon>Tracheophyta</taxon>
        <taxon>Spermatophyta</taxon>
        <taxon>Magnoliopsida</taxon>
        <taxon>eudicotyledons</taxon>
        <taxon>Gunneridae</taxon>
        <taxon>Pentapetalae</taxon>
        <taxon>rosids</taxon>
        <taxon>fabids</taxon>
        <taxon>Malpighiales</taxon>
        <taxon>Salicaceae</taxon>
        <taxon>Saliceae</taxon>
        <taxon>Salix</taxon>
    </lineage>
</organism>
<dbReference type="GO" id="GO:0016705">
    <property type="term" value="F:oxidoreductase activity, acting on paired donors, with incorporation or reduction of molecular oxygen"/>
    <property type="evidence" value="ECO:0007669"/>
    <property type="project" value="InterPro"/>
</dbReference>
<keyword evidence="10" id="KW-1185">Reference proteome</keyword>
<feature type="compositionally biased region" description="Basic and acidic residues" evidence="6">
    <location>
        <begin position="374"/>
        <end position="391"/>
    </location>
</feature>
<dbReference type="SUPFAM" id="SSF48264">
    <property type="entry name" value="Cytochrome P450"/>
    <property type="match status" value="1"/>
</dbReference>
<dbReference type="GO" id="GO:0080115">
    <property type="term" value="F:myosin XI tail binding"/>
    <property type="evidence" value="ECO:0007669"/>
    <property type="project" value="UniProtKB-ARBA"/>
</dbReference>
<dbReference type="Pfam" id="PF04576">
    <property type="entry name" value="Zein-binding"/>
    <property type="match status" value="1"/>
</dbReference>
<dbReference type="InterPro" id="IPR039306">
    <property type="entry name" value="MYOB"/>
</dbReference>
<feature type="domain" description="GTD-binding" evidence="8">
    <location>
        <begin position="530"/>
        <end position="628"/>
    </location>
</feature>
<reference evidence="9 10" key="1">
    <citation type="submission" date="2020-10" db="EMBL/GenBank/DDBJ databases">
        <title>Plant Genome Project.</title>
        <authorList>
            <person name="Zhang R.-G."/>
        </authorList>
    </citation>
    <scope>NUCLEOTIDE SEQUENCE [LARGE SCALE GENOMIC DNA]</scope>
    <source>
        <strain evidence="9">FAFU-HL-1</strain>
        <tissue evidence="9">Leaf</tissue>
    </source>
</reference>
<evidence type="ECO:0000259" key="8">
    <source>
        <dbReference type="PROSITE" id="PS51775"/>
    </source>
</evidence>
<dbReference type="CDD" id="cd11064">
    <property type="entry name" value="CYP86A"/>
    <property type="match status" value="1"/>
</dbReference>
<gene>
    <name evidence="9" type="ORF">SADUNF_Sadunf05G0164000</name>
</gene>
<dbReference type="PANTHER" id="PTHR31448">
    <property type="entry name" value="MYOSIN-BINDING PROTEIN 2"/>
    <property type="match status" value="1"/>
</dbReference>
<sequence>MAATGTSFVNVQRNLLRFMTVLQSAACEWFLIFLLFIDAALSYLLTKFASYCRLQIPCIFCSRLDHFLGNEKPGFYKSVICINHRSEISSLISCHIHGKLSDGYGMCEECLLSSTMKSKTSADIDRLLMGKYGSKIGAYGFENFLWGRELVSGSVGTGMCSCCDKPWRPRQPSNRVAQLKSPRSGMTKPNIPMPRHLTHRENIKKRGENFPGSVRSHRLVRCGYNPGSQVAYTELKFTSDSESEFPFSDDDEGRSISHIMKELKEEPIVPPKTLTDCIALEKTTYHSLKGLASDVELKRQQADHENYPSALPQLISFDDFPSSSSVMDAPVGVSLVRSELKFPFSQNYNLSALSDFMSLAVPSSFNAVEGPLEASERKSNDTGTGDKQDISINKQKEISILAASTRGGGQVANELPSINSHDGDLIDVWKPSASGGDRESSTSMAKKQTVNGPERVDEELTELPTENVFAEGPFLSSHNTITWIEGHDEELQMNDALRSNGVQILKTERAESSGHESLEGSFVSEIDSESIIDRLKRQVESDRRHISALYKELEEERSASAIAANQAMAMITRLQDEKAALHMEALQYLRMMEEQAEYDVEALEKANDLLAEKEKEIQDLEAEIDSLQLNLQDESTAETIHVESGTLKVKNMSLENTSPRYDDTIIPCSSLFREVLNDDEKPTCVKSSLSGYEDEKLLISQHLKVLERKLHQFTSHGGLPFMANSDSSEEAAHGGLNEGESLDHEGSQTAEQTEEDNSLMQRDSPVSNGSLPAHEMSSASFGKHQVVANNESNHLIFYGKKSSKQHKEIDLVVLENEISDLNGRLEALEFDRNFLEDALSSLQSGKEGLQFMLCYGDMQLALLKELEVKYIIYQHFSAGLAKCCCITISATMYSGISRRKHDWQKTFGTRKGTLPRFCFVDFYDAIEIEPHLDIHRPRRHTTNNSPDQAMSIIELLASVSLLLAPLFVYLTKNSRSKASSKSNPKSYPLIGSSVAIFANRNRGTQWISDLIQNSPTATVVIRRFLDDRRVDTGNPANVHHILKTKFYDYEKGSESRQTLFDFLGNGIFNIDGDSWKFQRQVSSHEFNTKSLRKFVETVVDTEVSQRLIPILSTAAANNTVLDLQDILQRFAFDNICKIAFGYDPAYLLPDLPETEFAKAFDDAARISYGRFVTLFPFLWKIKRFLNIGSEKRLKEACSELREFAKNIIKEKKQELSNKPSLETVDLLSRFLSSGHSDEDFVTDIVISFILAGRDTTSAALTWYFWLLSQNPEIEKEILREIKDKSESPVYEEVKNMVYTHASLCESMRLYPPVPVDNKVALRDDVLPDGTVMKKGMRVSYHPYAMGRLEMLWGPDWEEFKPDRWLQRAGDGVSNDGKWSFVGRDPYSYPVFQAGPRICLGKDMAFLQMKRVVAGILRRFKVVPAAEDGVEPVFVSFLTSKMEGGFPVRFEERAS</sequence>
<dbReference type="Proteomes" id="UP000657918">
    <property type="component" value="Unassembled WGS sequence"/>
</dbReference>
<feature type="region of interest" description="Disordered" evidence="6">
    <location>
        <begin position="721"/>
        <end position="776"/>
    </location>
</feature>
<dbReference type="InterPro" id="IPR036396">
    <property type="entry name" value="Cyt_P450_sf"/>
</dbReference>
<keyword evidence="5" id="KW-0175">Coiled coil</keyword>
<dbReference type="InterPro" id="IPR001128">
    <property type="entry name" value="Cyt_P450"/>
</dbReference>
<evidence type="ECO:0000313" key="9">
    <source>
        <dbReference type="EMBL" id="KAF9682975.1"/>
    </source>
</evidence>
<dbReference type="PROSITE" id="PS51775">
    <property type="entry name" value="GTD_BINDING"/>
    <property type="match status" value="1"/>
</dbReference>
<protein>
    <recommendedName>
        <fullName evidence="8">GTD-binding domain-containing protein</fullName>
    </recommendedName>
</protein>
<keyword evidence="4 7" id="KW-0472">Membrane</keyword>
<proteinExistence type="predicted"/>
<feature type="coiled-coil region" evidence="5">
    <location>
        <begin position="593"/>
        <end position="637"/>
    </location>
</feature>
<dbReference type="Pfam" id="PF00067">
    <property type="entry name" value="p450"/>
    <property type="match status" value="1"/>
</dbReference>
<feature type="region of interest" description="Disordered" evidence="6">
    <location>
        <begin position="371"/>
        <end position="391"/>
    </location>
</feature>
<feature type="transmembrane region" description="Helical" evidence="7">
    <location>
        <begin position="21"/>
        <end position="45"/>
    </location>
</feature>
<evidence type="ECO:0000256" key="7">
    <source>
        <dbReference type="SAM" id="Phobius"/>
    </source>
</evidence>
<feature type="compositionally biased region" description="Polar residues" evidence="6">
    <location>
        <begin position="758"/>
        <end position="770"/>
    </location>
</feature>
<name>A0A835K8R6_9ROSI</name>